<evidence type="ECO:0000313" key="2">
    <source>
        <dbReference type="EMBL" id="MDV6261973.1"/>
    </source>
</evidence>
<sequence>MSTETWIAIGAAAVALLSMSASFWQAQSAREHAKSARHQAAMQKRALEDAAQPYVWMDIRPDDRDASFFHMILKNEGPTMAENVRVVIDPPLPASWRPTGVVGPTEQAFAALPPGRRTIWNLGLASEIVEADTV</sequence>
<protein>
    <submittedName>
        <fullName evidence="2">Uncharacterized protein</fullName>
    </submittedName>
</protein>
<accession>A0ABU4BCN9</accession>
<dbReference type="Proteomes" id="UP001185755">
    <property type="component" value="Unassembled WGS sequence"/>
</dbReference>
<comment type="caution">
    <text evidence="2">The sequence shown here is derived from an EMBL/GenBank/DDBJ whole genome shotgun (WGS) entry which is preliminary data.</text>
</comment>
<keyword evidence="1" id="KW-0732">Signal</keyword>
<dbReference type="RefSeq" id="WP_317564481.1">
    <property type="nucleotide sequence ID" value="NZ_JAWLJX010000003.1"/>
</dbReference>
<gene>
    <name evidence="2" type="ORF">R3P96_11515</name>
</gene>
<reference evidence="2 3" key="1">
    <citation type="submission" date="2023-10" db="EMBL/GenBank/DDBJ databases">
        <title>Development of a sustainable strategy for remediation of hydrocarbon-contaminated territories based on the waste exchange concept.</title>
        <authorList>
            <person name="Krivoruchko A."/>
        </authorList>
    </citation>
    <scope>NUCLEOTIDE SEQUENCE [LARGE SCALE GENOMIC DNA]</scope>
    <source>
        <strain evidence="2 3">IEGM 1323</strain>
    </source>
</reference>
<proteinExistence type="predicted"/>
<dbReference type="EMBL" id="JAWLJX010000003">
    <property type="protein sequence ID" value="MDV6261973.1"/>
    <property type="molecule type" value="Genomic_DNA"/>
</dbReference>
<name>A0ABU4BCN9_9NOCA</name>
<feature type="signal peptide" evidence="1">
    <location>
        <begin position="1"/>
        <end position="26"/>
    </location>
</feature>
<evidence type="ECO:0000256" key="1">
    <source>
        <dbReference type="SAM" id="SignalP"/>
    </source>
</evidence>
<organism evidence="2 3">
    <name type="scientific">Rhodococcoides yunnanense</name>
    <dbReference type="NCBI Taxonomy" id="278209"/>
    <lineage>
        <taxon>Bacteria</taxon>
        <taxon>Bacillati</taxon>
        <taxon>Actinomycetota</taxon>
        <taxon>Actinomycetes</taxon>
        <taxon>Mycobacteriales</taxon>
        <taxon>Nocardiaceae</taxon>
        <taxon>Rhodococcoides</taxon>
    </lineage>
</organism>
<feature type="chain" id="PRO_5045725502" evidence="1">
    <location>
        <begin position="27"/>
        <end position="134"/>
    </location>
</feature>
<keyword evidence="3" id="KW-1185">Reference proteome</keyword>
<evidence type="ECO:0000313" key="3">
    <source>
        <dbReference type="Proteomes" id="UP001185755"/>
    </source>
</evidence>